<feature type="domain" description="Band 7" evidence="7">
    <location>
        <begin position="18"/>
        <end position="187"/>
    </location>
</feature>
<dbReference type="CDD" id="cd03405">
    <property type="entry name" value="SPFH_HflC"/>
    <property type="match status" value="1"/>
</dbReference>
<comment type="subcellular location">
    <subcellularLocation>
        <location evidence="1">Membrane</location>
        <topology evidence="1">Single-pass membrane protein</topology>
    </subcellularLocation>
</comment>
<comment type="similarity">
    <text evidence="2 6">Belongs to the band 7/mec-2 family. HflC subfamily.</text>
</comment>
<dbReference type="Proteomes" id="UP000291338">
    <property type="component" value="Unassembled WGS sequence"/>
</dbReference>
<evidence type="ECO:0000259" key="7">
    <source>
        <dbReference type="SMART" id="SM00244"/>
    </source>
</evidence>
<keyword evidence="3" id="KW-0812">Transmembrane</keyword>
<sequence>MRNFSSILLIVAVLMSFSSVFVVKEGQRAIVLLFSKVQKDSEDNAVVYGPGLHFKVPFFSQVKQLDARIQTLDGAPDRFVTSEKKDLIVDSFVKWRVNDFSAYYLRARGDKQYAETLLKQKVNNGLRTNFGNRTIKEIVSGERSELMAEALVQASESATELGIEVLDVRVKQINLPNEVSESIFRRMRAERTAVAKEHRSEGQEKAETIRAEVDRRVTVMLADAERNARSVRGEGDATAAKIYADAYNKDAEFFGFVRSLEAYKKTFNNKGDVMVLSPDSEFFDYMKDAKGAN</sequence>
<keyword evidence="8" id="KW-0645">Protease</keyword>
<evidence type="ECO:0000256" key="6">
    <source>
        <dbReference type="PIRNR" id="PIRNR005651"/>
    </source>
</evidence>
<dbReference type="GO" id="GO:0006508">
    <property type="term" value="P:proteolysis"/>
    <property type="evidence" value="ECO:0007669"/>
    <property type="project" value="UniProtKB-KW"/>
</dbReference>
<reference evidence="8 9" key="1">
    <citation type="submission" date="2018-01" db="EMBL/GenBank/DDBJ databases">
        <title>Co-occurrence of chitin degradation, pigmentation and bioactivity in marine Pseudoalteromonas.</title>
        <authorList>
            <person name="Paulsen S."/>
            <person name="Gram L."/>
            <person name="Machado H."/>
        </authorList>
    </citation>
    <scope>NUCLEOTIDE SEQUENCE [LARGE SCALE GENOMIC DNA]</scope>
    <source>
        <strain evidence="8 9">S3898</strain>
    </source>
</reference>
<evidence type="ECO:0000256" key="3">
    <source>
        <dbReference type="ARBA" id="ARBA00022692"/>
    </source>
</evidence>
<evidence type="ECO:0000256" key="4">
    <source>
        <dbReference type="ARBA" id="ARBA00022989"/>
    </source>
</evidence>
<dbReference type="AlphaFoldDB" id="A0A4Q7IQY7"/>
<dbReference type="RefSeq" id="WP_130254038.1">
    <property type="nucleotide sequence ID" value="NZ_PPSX01000010.1"/>
</dbReference>
<dbReference type="PANTHER" id="PTHR42911">
    <property type="entry name" value="MODULATOR OF FTSH PROTEASE HFLC"/>
    <property type="match status" value="1"/>
</dbReference>
<keyword evidence="4" id="KW-1133">Transmembrane helix</keyword>
<dbReference type="InterPro" id="IPR001107">
    <property type="entry name" value="Band_7"/>
</dbReference>
<comment type="caution">
    <text evidence="8">The sequence shown here is derived from an EMBL/GenBank/DDBJ whole genome shotgun (WGS) entry which is preliminary data.</text>
</comment>
<protein>
    <recommendedName>
        <fullName evidence="6">Protein HflC</fullName>
    </recommendedName>
</protein>
<organism evidence="8 9">
    <name type="scientific">Pseudoalteromonas phenolica</name>
    <dbReference type="NCBI Taxonomy" id="161398"/>
    <lineage>
        <taxon>Bacteria</taxon>
        <taxon>Pseudomonadati</taxon>
        <taxon>Pseudomonadota</taxon>
        <taxon>Gammaproteobacteria</taxon>
        <taxon>Alteromonadales</taxon>
        <taxon>Pseudoalteromonadaceae</taxon>
        <taxon>Pseudoalteromonas</taxon>
    </lineage>
</organism>
<dbReference type="EMBL" id="PPSX01000010">
    <property type="protein sequence ID" value="RZQ54744.1"/>
    <property type="molecule type" value="Genomic_DNA"/>
</dbReference>
<name>A0A4Q7IQY7_9GAMM</name>
<dbReference type="SMART" id="SM00244">
    <property type="entry name" value="PHB"/>
    <property type="match status" value="1"/>
</dbReference>
<gene>
    <name evidence="8" type="ORF">C1E23_02375</name>
</gene>
<dbReference type="InterPro" id="IPR036013">
    <property type="entry name" value="Band_7/SPFH_dom_sf"/>
</dbReference>
<evidence type="ECO:0000313" key="8">
    <source>
        <dbReference type="EMBL" id="RZQ54744.1"/>
    </source>
</evidence>
<evidence type="ECO:0000313" key="9">
    <source>
        <dbReference type="Proteomes" id="UP000291338"/>
    </source>
</evidence>
<dbReference type="SUPFAM" id="SSF117892">
    <property type="entry name" value="Band 7/SPFH domain"/>
    <property type="match status" value="1"/>
</dbReference>
<dbReference type="InterPro" id="IPR010200">
    <property type="entry name" value="HflC"/>
</dbReference>
<comment type="function">
    <text evidence="6">HflC and HflK could regulate a protease.</text>
</comment>
<dbReference type="PIRSF" id="PIRSF005651">
    <property type="entry name" value="HflC"/>
    <property type="match status" value="1"/>
</dbReference>
<keyword evidence="8" id="KW-0378">Hydrolase</keyword>
<dbReference type="GO" id="GO:0008233">
    <property type="term" value="F:peptidase activity"/>
    <property type="evidence" value="ECO:0007669"/>
    <property type="project" value="UniProtKB-KW"/>
</dbReference>
<accession>A0A4Q7IQY7</accession>
<dbReference type="Gene3D" id="3.30.479.30">
    <property type="entry name" value="Band 7 domain"/>
    <property type="match status" value="1"/>
</dbReference>
<dbReference type="Pfam" id="PF01145">
    <property type="entry name" value="Band_7"/>
    <property type="match status" value="1"/>
</dbReference>
<dbReference type="NCBIfam" id="TIGR01932">
    <property type="entry name" value="hflC"/>
    <property type="match status" value="2"/>
</dbReference>
<evidence type="ECO:0000256" key="1">
    <source>
        <dbReference type="ARBA" id="ARBA00004167"/>
    </source>
</evidence>
<proteinExistence type="inferred from homology"/>
<dbReference type="PANTHER" id="PTHR42911:SF1">
    <property type="entry name" value="MODULATOR OF FTSH PROTEASE HFLC"/>
    <property type="match status" value="1"/>
</dbReference>
<evidence type="ECO:0000256" key="5">
    <source>
        <dbReference type="ARBA" id="ARBA00023136"/>
    </source>
</evidence>
<evidence type="ECO:0000256" key="2">
    <source>
        <dbReference type="ARBA" id="ARBA00007862"/>
    </source>
</evidence>
<dbReference type="GO" id="GO:0016020">
    <property type="term" value="C:membrane"/>
    <property type="evidence" value="ECO:0007669"/>
    <property type="project" value="UniProtKB-SubCell"/>
</dbReference>
<keyword evidence="5" id="KW-0472">Membrane</keyword>